<gene>
    <name evidence="1" type="ORF">ANCDUO_06196</name>
</gene>
<reference evidence="1 2" key="1">
    <citation type="submission" date="2013-12" db="EMBL/GenBank/DDBJ databases">
        <title>Draft genome of the parsitic nematode Ancylostoma duodenale.</title>
        <authorList>
            <person name="Mitreva M."/>
        </authorList>
    </citation>
    <scope>NUCLEOTIDE SEQUENCE [LARGE SCALE GENOMIC DNA]</scope>
    <source>
        <strain evidence="1 2">Zhejiang</strain>
    </source>
</reference>
<dbReference type="Proteomes" id="UP000054047">
    <property type="component" value="Unassembled WGS sequence"/>
</dbReference>
<accession>A0A0C2H267</accession>
<keyword evidence="2" id="KW-1185">Reference proteome</keyword>
<dbReference type="InterPro" id="IPR019426">
    <property type="entry name" value="7TM_GPCR_serpentine_rcpt_Srv"/>
</dbReference>
<dbReference type="OrthoDB" id="5867151at2759"/>
<sequence length="109" mass="12534">MDLHLSTEAIPFDDSIEMDPIPPKRLISVGPVIQMRVVFPLISSFLSYVNPWMMILTTQDLRRKILDIYGLREKRCNGSSNRIASIKIVRNQSLPLETVRRSTTIRHQG</sequence>
<dbReference type="Pfam" id="PF10323">
    <property type="entry name" value="7TM_GPCR_Srv"/>
    <property type="match status" value="1"/>
</dbReference>
<dbReference type="EMBL" id="KN728614">
    <property type="protein sequence ID" value="KIH63501.1"/>
    <property type="molecule type" value="Genomic_DNA"/>
</dbReference>
<organism evidence="1 2">
    <name type="scientific">Ancylostoma duodenale</name>
    <dbReference type="NCBI Taxonomy" id="51022"/>
    <lineage>
        <taxon>Eukaryota</taxon>
        <taxon>Metazoa</taxon>
        <taxon>Ecdysozoa</taxon>
        <taxon>Nematoda</taxon>
        <taxon>Chromadorea</taxon>
        <taxon>Rhabditida</taxon>
        <taxon>Rhabditina</taxon>
        <taxon>Rhabditomorpha</taxon>
        <taxon>Strongyloidea</taxon>
        <taxon>Ancylostomatidae</taxon>
        <taxon>Ancylostomatinae</taxon>
        <taxon>Ancylostoma</taxon>
    </lineage>
</organism>
<protein>
    <submittedName>
        <fullName evidence="1">Uncharacterized protein</fullName>
    </submittedName>
</protein>
<evidence type="ECO:0000313" key="1">
    <source>
        <dbReference type="EMBL" id="KIH63501.1"/>
    </source>
</evidence>
<proteinExistence type="predicted"/>
<name>A0A0C2H267_9BILA</name>
<evidence type="ECO:0000313" key="2">
    <source>
        <dbReference type="Proteomes" id="UP000054047"/>
    </source>
</evidence>
<dbReference type="AlphaFoldDB" id="A0A0C2H267"/>